<dbReference type="Gene3D" id="3.40.50.150">
    <property type="entry name" value="Vaccinia Virus protein VP39"/>
    <property type="match status" value="1"/>
</dbReference>
<dbReference type="EMBL" id="CP050899">
    <property type="protein sequence ID" value="QIX24795.1"/>
    <property type="molecule type" value="Genomic_DNA"/>
</dbReference>
<keyword evidence="1" id="KW-0489">Methyltransferase</keyword>
<accession>A0A1L9CB17</accession>
<proteinExistence type="predicted"/>
<reference evidence="1 2" key="1">
    <citation type="submission" date="2020-04" db="EMBL/GenBank/DDBJ databases">
        <title>FDA dAtabase for Regulatory Grade micrObial Sequences (FDA-ARGOS): Supporting development and validation of Infectious Disease Dx tests.</title>
        <authorList>
            <person name="Sciortino C."/>
            <person name="Tallon L."/>
            <person name="Sadzewicz L."/>
            <person name="Vavikolanu K."/>
            <person name="Mehta A."/>
            <person name="Aluvathingal J."/>
            <person name="Nadendla S."/>
            <person name="Nandy P."/>
            <person name="Geyer C."/>
            <person name="Yan Y."/>
            <person name="Sichtig H."/>
        </authorList>
    </citation>
    <scope>NUCLEOTIDE SEQUENCE [LARGE SCALE GENOMIC DNA]</scope>
    <source>
        <strain evidence="1 2">FDAARGOS_633</strain>
    </source>
</reference>
<sequence>MVNKQMAGAVSEVVECRYGKMRTFSHDIGAVSTSLRLYGEWAQNEIDFVSKFIEPGMTVVDVGAYVGTHTLAFSNLVGSEGSVIAIEAQKKSFNLLRSNLDLNGSANVTPYNVLAGDVIGQQEIKAIDVDEDASFGSAIALPLPQQSDNNSEQSEKRQLVESITIDSLDLSRCDLIKIDAEGMEHVVIKGAANTLEKFAPLIYAECNSVDEASKTFSALEKCDYDTFLHVSSAFNPDNFRRNAENMFGLAKEIALVAIPRGREFGADLRKHIPNDFLLPAKTLDDVVVAMLSKPQYFPEVIEKTHAFAALGASFVKDLGKIHSWIGLRGTNHEPLSDVRGVGRDEVDPSKRIDHLVRTNEVANQLEATSKALSDAQSLALERFDIISDLEKRLVMSSAALQEARDLLAVRLAAIEDLERENAILESKSASLFNKITRLFRVS</sequence>
<keyword evidence="1" id="KW-0808">Transferase</keyword>
<gene>
    <name evidence="1" type="ORF">FOB41_27445</name>
</gene>
<dbReference type="AlphaFoldDB" id="A0A1L9CB17"/>
<dbReference type="NCBIfam" id="TIGR01444">
    <property type="entry name" value="fkbM_fam"/>
    <property type="match status" value="1"/>
</dbReference>
<dbReference type="Proteomes" id="UP000500870">
    <property type="component" value="Chromosome 3"/>
</dbReference>
<dbReference type="GO" id="GO:0008168">
    <property type="term" value="F:methyltransferase activity"/>
    <property type="evidence" value="ECO:0007669"/>
    <property type="project" value="UniProtKB-KW"/>
</dbReference>
<dbReference type="SUPFAM" id="SSF53335">
    <property type="entry name" value="S-adenosyl-L-methionine-dependent methyltransferases"/>
    <property type="match status" value="1"/>
</dbReference>
<dbReference type="PANTHER" id="PTHR34203">
    <property type="entry name" value="METHYLTRANSFERASE, FKBM FAMILY PROTEIN"/>
    <property type="match status" value="1"/>
</dbReference>
<evidence type="ECO:0000313" key="2">
    <source>
        <dbReference type="Proteomes" id="UP000500870"/>
    </source>
</evidence>
<dbReference type="InterPro" id="IPR006342">
    <property type="entry name" value="FkbM_mtfrase"/>
</dbReference>
<dbReference type="GO" id="GO:0032259">
    <property type="term" value="P:methylation"/>
    <property type="evidence" value="ECO:0007669"/>
    <property type="project" value="UniProtKB-KW"/>
</dbReference>
<protein>
    <submittedName>
        <fullName evidence="1">FkbM family methyltransferase</fullName>
    </submittedName>
</protein>
<evidence type="ECO:0000313" key="1">
    <source>
        <dbReference type="EMBL" id="QIX24795.1"/>
    </source>
</evidence>
<organism evidence="1 2">
    <name type="scientific">Agrobacterium pusense</name>
    <dbReference type="NCBI Taxonomy" id="648995"/>
    <lineage>
        <taxon>Bacteria</taxon>
        <taxon>Pseudomonadati</taxon>
        <taxon>Pseudomonadota</taxon>
        <taxon>Alphaproteobacteria</taxon>
        <taxon>Hyphomicrobiales</taxon>
        <taxon>Rhizobiaceae</taxon>
        <taxon>Rhizobium/Agrobacterium group</taxon>
        <taxon>Agrobacterium</taxon>
    </lineage>
</organism>
<dbReference type="Pfam" id="PF05050">
    <property type="entry name" value="Methyltransf_21"/>
    <property type="match status" value="1"/>
</dbReference>
<dbReference type="InterPro" id="IPR029063">
    <property type="entry name" value="SAM-dependent_MTases_sf"/>
</dbReference>
<dbReference type="InterPro" id="IPR052514">
    <property type="entry name" value="SAM-dependent_MTase"/>
</dbReference>
<dbReference type="PANTHER" id="PTHR34203:SF15">
    <property type="entry name" value="SLL1173 PROTEIN"/>
    <property type="match status" value="1"/>
</dbReference>
<name>A0A1L9CB17_9HYPH</name>